<dbReference type="EMBL" id="JADOUF010000001">
    <property type="protein sequence ID" value="MBG6138797.1"/>
    <property type="molecule type" value="Genomic_DNA"/>
</dbReference>
<dbReference type="InterPro" id="IPR045684">
    <property type="entry name" value="DUF6191"/>
</dbReference>
<organism evidence="2 3">
    <name type="scientific">Longispora fulva</name>
    <dbReference type="NCBI Taxonomy" id="619741"/>
    <lineage>
        <taxon>Bacteria</taxon>
        <taxon>Bacillati</taxon>
        <taxon>Actinomycetota</taxon>
        <taxon>Actinomycetes</taxon>
        <taxon>Micromonosporales</taxon>
        <taxon>Micromonosporaceae</taxon>
        <taxon>Longispora</taxon>
    </lineage>
</organism>
<gene>
    <name evidence="2" type="ORF">IW245_004991</name>
</gene>
<proteinExistence type="predicted"/>
<comment type="caution">
    <text evidence="2">The sequence shown here is derived from an EMBL/GenBank/DDBJ whole genome shotgun (WGS) entry which is preliminary data.</text>
</comment>
<sequence>MGLLRWLRGGDEDNASAGSLSAGMAELGGFFSPGQRKQTEHVEEQKRLRRDVTSADGGNRIDLERGVAVIRKAAPAEG</sequence>
<protein>
    <submittedName>
        <fullName evidence="2">Uncharacterized protein</fullName>
    </submittedName>
</protein>
<evidence type="ECO:0000313" key="3">
    <source>
        <dbReference type="Proteomes" id="UP000622552"/>
    </source>
</evidence>
<feature type="compositionally biased region" description="Basic and acidic residues" evidence="1">
    <location>
        <begin position="37"/>
        <end position="51"/>
    </location>
</feature>
<dbReference type="Pfam" id="PF19690">
    <property type="entry name" value="DUF6191"/>
    <property type="match status" value="1"/>
</dbReference>
<name>A0A8J7KY51_9ACTN</name>
<evidence type="ECO:0000256" key="1">
    <source>
        <dbReference type="SAM" id="MobiDB-lite"/>
    </source>
</evidence>
<feature type="region of interest" description="Disordered" evidence="1">
    <location>
        <begin position="28"/>
        <end position="51"/>
    </location>
</feature>
<dbReference type="RefSeq" id="WP_197005517.1">
    <property type="nucleotide sequence ID" value="NZ_BONS01000009.1"/>
</dbReference>
<keyword evidence="3" id="KW-1185">Reference proteome</keyword>
<evidence type="ECO:0000313" key="2">
    <source>
        <dbReference type="EMBL" id="MBG6138797.1"/>
    </source>
</evidence>
<accession>A0A8J7KY51</accession>
<dbReference type="Proteomes" id="UP000622552">
    <property type="component" value="Unassembled WGS sequence"/>
</dbReference>
<reference evidence="2" key="1">
    <citation type="submission" date="2020-11" db="EMBL/GenBank/DDBJ databases">
        <title>Sequencing the genomes of 1000 actinobacteria strains.</title>
        <authorList>
            <person name="Klenk H.-P."/>
        </authorList>
    </citation>
    <scope>NUCLEOTIDE SEQUENCE</scope>
    <source>
        <strain evidence="2">DSM 45356</strain>
    </source>
</reference>
<dbReference type="AlphaFoldDB" id="A0A8J7KY51"/>